<feature type="region of interest" description="Disordered" evidence="5">
    <location>
        <begin position="285"/>
        <end position="306"/>
    </location>
</feature>
<dbReference type="Pfam" id="PF03547">
    <property type="entry name" value="Mem_trans"/>
    <property type="match status" value="1"/>
</dbReference>
<feature type="transmembrane region" description="Helical" evidence="6">
    <location>
        <begin position="133"/>
        <end position="152"/>
    </location>
</feature>
<evidence type="ECO:0000256" key="2">
    <source>
        <dbReference type="ARBA" id="ARBA00022692"/>
    </source>
</evidence>
<dbReference type="Proteomes" id="UP000037035">
    <property type="component" value="Unassembled WGS sequence"/>
</dbReference>
<feature type="transmembrane region" description="Helical" evidence="6">
    <location>
        <begin position="105"/>
        <end position="127"/>
    </location>
</feature>
<dbReference type="OrthoDB" id="435607at2759"/>
<dbReference type="GO" id="GO:0055085">
    <property type="term" value="P:transmembrane transport"/>
    <property type="evidence" value="ECO:0007669"/>
    <property type="project" value="InterPro"/>
</dbReference>
<dbReference type="EMBL" id="LAVV01001310">
    <property type="protein sequence ID" value="KNZ63657.1"/>
    <property type="molecule type" value="Genomic_DNA"/>
</dbReference>
<evidence type="ECO:0000256" key="3">
    <source>
        <dbReference type="ARBA" id="ARBA00022989"/>
    </source>
</evidence>
<proteinExistence type="predicted"/>
<comment type="subcellular location">
    <subcellularLocation>
        <location evidence="1">Membrane</location>
        <topology evidence="1">Multi-pass membrane protein</topology>
    </subcellularLocation>
</comment>
<protein>
    <submittedName>
        <fullName evidence="7">Uncharacterized protein</fullName>
    </submittedName>
</protein>
<comment type="caution">
    <text evidence="7">The sequence shown here is derived from an EMBL/GenBank/DDBJ whole genome shotgun (WGS) entry which is preliminary data.</text>
</comment>
<reference evidence="7 8" key="1">
    <citation type="submission" date="2015-08" db="EMBL/GenBank/DDBJ databases">
        <title>Next Generation Sequencing and Analysis of the Genome of Puccinia sorghi L Schw, the Causal Agent of Maize Common Rust.</title>
        <authorList>
            <person name="Rochi L."/>
            <person name="Burguener G."/>
            <person name="Darino M."/>
            <person name="Turjanski A."/>
            <person name="Kreff E."/>
            <person name="Dieguez M.J."/>
            <person name="Sacco F."/>
        </authorList>
    </citation>
    <scope>NUCLEOTIDE SEQUENCE [LARGE SCALE GENOMIC DNA]</scope>
    <source>
        <strain evidence="7 8">RO10H11247</strain>
    </source>
</reference>
<dbReference type="VEuPathDB" id="FungiDB:VP01_1117g7"/>
<feature type="transmembrane region" description="Helical" evidence="6">
    <location>
        <begin position="524"/>
        <end position="546"/>
    </location>
</feature>
<dbReference type="InterPro" id="IPR004776">
    <property type="entry name" value="Mem_transp_PIN-like"/>
</dbReference>
<dbReference type="AlphaFoldDB" id="A0A0L6VSR3"/>
<accession>A0A0L6VSR3</accession>
<feature type="compositionally biased region" description="Basic and acidic residues" evidence="5">
    <location>
        <begin position="297"/>
        <end position="306"/>
    </location>
</feature>
<keyword evidence="4 6" id="KW-0472">Membrane</keyword>
<organism evidence="7 8">
    <name type="scientific">Puccinia sorghi</name>
    <dbReference type="NCBI Taxonomy" id="27349"/>
    <lineage>
        <taxon>Eukaryota</taxon>
        <taxon>Fungi</taxon>
        <taxon>Dikarya</taxon>
        <taxon>Basidiomycota</taxon>
        <taxon>Pucciniomycotina</taxon>
        <taxon>Pucciniomycetes</taxon>
        <taxon>Pucciniales</taxon>
        <taxon>Pucciniaceae</taxon>
        <taxon>Puccinia</taxon>
    </lineage>
</organism>
<feature type="transmembrane region" description="Helical" evidence="6">
    <location>
        <begin position="423"/>
        <end position="446"/>
    </location>
</feature>
<dbReference type="GO" id="GO:0016020">
    <property type="term" value="C:membrane"/>
    <property type="evidence" value="ECO:0007669"/>
    <property type="project" value="UniProtKB-SubCell"/>
</dbReference>
<evidence type="ECO:0000256" key="6">
    <source>
        <dbReference type="SAM" id="Phobius"/>
    </source>
</evidence>
<gene>
    <name evidence="7" type="ORF">VP01_1117g7</name>
</gene>
<keyword evidence="8" id="KW-1185">Reference proteome</keyword>
<feature type="transmembrane region" description="Helical" evidence="6">
    <location>
        <begin position="333"/>
        <end position="352"/>
    </location>
</feature>
<dbReference type="InterPro" id="IPR040254">
    <property type="entry name" value="Ecm3-like"/>
</dbReference>
<evidence type="ECO:0000256" key="5">
    <source>
        <dbReference type="SAM" id="MobiDB-lite"/>
    </source>
</evidence>
<evidence type="ECO:0000313" key="8">
    <source>
        <dbReference type="Proteomes" id="UP000037035"/>
    </source>
</evidence>
<evidence type="ECO:0000256" key="1">
    <source>
        <dbReference type="ARBA" id="ARBA00004141"/>
    </source>
</evidence>
<sequence>MFACHFYGVVDKTSQQLISVATPANFLLTIPAKSCKNSNVPLESAPTAMDLHQAAHQGTYVSQPLSSFSNRSSPSVCLFLKVLMPSLVGAALVKYRKLDQDGLKAAAHIQIYGALPCLMFASIVPTINAQNLHRILVCVGFALFYMLVSYVLSKALLMVASVPSNFRNGFIVAAVVSKKSFQIFPQEILLSHKHIYVWSNWGIKLWEYPHECHTIFGRRTTLWKAGRRRDGRLVCFILRHGLQHHDVRWTRNNTELNILEMIDRDYMPSEQARITTPYLPCGPTLSHSEEAGNMNQREADRPTRDSSPEIEMRVEQEVPHAQLVVSRGVLTRLLHHLSPVIISLAVGTLVAVTPPLKGLFTVLKGHVVQKPTTPDGKPLLSVILDSTEYLGAAAIPLGLLVTGASFANMSISRRVWHRLPFRAIVGLTIVKLICLPASGVLAVSFIDKYSALFLGEEGRVLKMICLYYSCTVTSTNQISLASIAAGVFLKPGENSNEEVASNVDLLCSFVALQVLFSLSSCGNFLHWFHDQNGFLIFFFFSLFHIIG</sequence>
<evidence type="ECO:0000313" key="7">
    <source>
        <dbReference type="EMBL" id="KNZ63657.1"/>
    </source>
</evidence>
<dbReference type="STRING" id="27349.A0A0L6VSR3"/>
<dbReference type="PANTHER" id="PTHR31274">
    <property type="entry name" value="PROTEIN ECM3"/>
    <property type="match status" value="1"/>
</dbReference>
<evidence type="ECO:0000256" key="4">
    <source>
        <dbReference type="ARBA" id="ARBA00023136"/>
    </source>
</evidence>
<keyword evidence="3 6" id="KW-1133">Transmembrane helix</keyword>
<dbReference type="PANTHER" id="PTHR31274:SF1">
    <property type="entry name" value="AGL149CP"/>
    <property type="match status" value="1"/>
</dbReference>
<name>A0A0L6VSR3_9BASI</name>
<keyword evidence="2 6" id="KW-0812">Transmembrane</keyword>
<feature type="transmembrane region" description="Helical" evidence="6">
    <location>
        <begin position="389"/>
        <end position="411"/>
    </location>
</feature>